<evidence type="ECO:0000313" key="23">
    <source>
        <dbReference type="Proteomes" id="UP000639772"/>
    </source>
</evidence>
<accession>A0A835RDI6</accession>
<keyword evidence="3" id="KW-1003">Cell membrane</keyword>
<evidence type="ECO:0000256" key="20">
    <source>
        <dbReference type="SAM" id="Phobius"/>
    </source>
</evidence>
<dbReference type="Pfam" id="PF00560">
    <property type="entry name" value="LRR_1"/>
    <property type="match status" value="4"/>
</dbReference>
<evidence type="ECO:0000256" key="7">
    <source>
        <dbReference type="ARBA" id="ARBA00022679"/>
    </source>
</evidence>
<dbReference type="PANTHER" id="PTHR48053">
    <property type="entry name" value="LEUCINE RICH REPEAT FAMILY PROTEIN, EXPRESSED"/>
    <property type="match status" value="1"/>
</dbReference>
<evidence type="ECO:0000256" key="17">
    <source>
        <dbReference type="ARBA" id="ARBA00023180"/>
    </source>
</evidence>
<evidence type="ECO:0000256" key="4">
    <source>
        <dbReference type="ARBA" id="ARBA00022527"/>
    </source>
</evidence>
<keyword evidence="11" id="KW-0547">Nucleotide-binding</keyword>
<comment type="caution">
    <text evidence="22">The sequence shown here is derived from an EMBL/GenBank/DDBJ whole genome shotgun (WGS) entry which is preliminary data.</text>
</comment>
<proteinExistence type="predicted"/>
<evidence type="ECO:0000256" key="14">
    <source>
        <dbReference type="ARBA" id="ARBA00022989"/>
    </source>
</evidence>
<dbReference type="PROSITE" id="PS00108">
    <property type="entry name" value="PROTEIN_KINASE_ST"/>
    <property type="match status" value="1"/>
</dbReference>
<evidence type="ECO:0000256" key="16">
    <source>
        <dbReference type="ARBA" id="ARBA00023170"/>
    </source>
</evidence>
<dbReference type="FunFam" id="1.10.510.10:FF:000358">
    <property type="entry name" value="Putative leucine-rich repeat receptor-like serine/threonine-protein kinase"/>
    <property type="match status" value="1"/>
</dbReference>
<dbReference type="CDD" id="cd14066">
    <property type="entry name" value="STKc_IRAK"/>
    <property type="match status" value="1"/>
</dbReference>
<dbReference type="InterPro" id="IPR011009">
    <property type="entry name" value="Kinase-like_dom_sf"/>
</dbReference>
<dbReference type="FunFam" id="3.80.10.10:FF:000095">
    <property type="entry name" value="LRR receptor-like serine/threonine-protein kinase GSO1"/>
    <property type="match status" value="1"/>
</dbReference>
<dbReference type="InterPro" id="IPR032675">
    <property type="entry name" value="LRR_dom_sf"/>
</dbReference>
<dbReference type="Pfam" id="PF13855">
    <property type="entry name" value="LRR_8"/>
    <property type="match status" value="1"/>
</dbReference>
<comment type="catalytic activity">
    <reaction evidence="19">
        <text>L-seryl-[protein] + ATP = O-phospho-L-seryl-[protein] + ADP + H(+)</text>
        <dbReference type="Rhea" id="RHEA:17989"/>
        <dbReference type="Rhea" id="RHEA-COMP:9863"/>
        <dbReference type="Rhea" id="RHEA-COMP:11604"/>
        <dbReference type="ChEBI" id="CHEBI:15378"/>
        <dbReference type="ChEBI" id="CHEBI:29999"/>
        <dbReference type="ChEBI" id="CHEBI:30616"/>
        <dbReference type="ChEBI" id="CHEBI:83421"/>
        <dbReference type="ChEBI" id="CHEBI:456216"/>
        <dbReference type="EC" id="2.7.11.1"/>
    </reaction>
</comment>
<protein>
    <recommendedName>
        <fullName evidence="2">non-specific serine/threonine protein kinase</fullName>
        <ecNumber evidence="2">2.7.11.1</ecNumber>
    </recommendedName>
</protein>
<evidence type="ECO:0000256" key="1">
    <source>
        <dbReference type="ARBA" id="ARBA00004162"/>
    </source>
</evidence>
<keyword evidence="15 20" id="KW-0472">Membrane</keyword>
<dbReference type="InterPro" id="IPR000719">
    <property type="entry name" value="Prot_kinase_dom"/>
</dbReference>
<keyword evidence="10" id="KW-0677">Repeat</keyword>
<keyword evidence="7" id="KW-0808">Transferase</keyword>
<keyword evidence="16" id="KW-0675">Receptor</keyword>
<dbReference type="EMBL" id="JADCNM010000004">
    <property type="protein sequence ID" value="KAG0487156.1"/>
    <property type="molecule type" value="Genomic_DNA"/>
</dbReference>
<evidence type="ECO:0000256" key="9">
    <source>
        <dbReference type="ARBA" id="ARBA00022729"/>
    </source>
</evidence>
<name>A0A835RDI6_VANPL</name>
<dbReference type="Proteomes" id="UP000639772">
    <property type="component" value="Unassembled WGS sequence"/>
</dbReference>
<keyword evidence="9" id="KW-0732">Signal</keyword>
<evidence type="ECO:0000256" key="10">
    <source>
        <dbReference type="ARBA" id="ARBA00022737"/>
    </source>
</evidence>
<dbReference type="EC" id="2.7.11.1" evidence="2"/>
<evidence type="ECO:0000256" key="6">
    <source>
        <dbReference type="ARBA" id="ARBA00022614"/>
    </source>
</evidence>
<dbReference type="FunFam" id="3.80.10.10:FF:000041">
    <property type="entry name" value="LRR receptor-like serine/threonine-protein kinase ERECTA"/>
    <property type="match status" value="1"/>
</dbReference>
<evidence type="ECO:0000256" key="18">
    <source>
        <dbReference type="ARBA" id="ARBA00047899"/>
    </source>
</evidence>
<keyword evidence="8 20" id="KW-0812">Transmembrane</keyword>
<sequence>MIPIELAKLSFLQGISLGQNFLEGKIPEQIFEMKTLNRLLLAVNRLTGEISGAISNLQSLQYLDLHGNMLNGSIPRGIGKLDQLMLLDLSHNRLSGSVPGSAVSGLKNLQIYLNLASNMLVGSIPSELGALDMVQAIDISNNNLSGSIPPTLKGCKNLQFLNLSANMLSGQLPSGIFSTLDLLISLNMSYNQLHGEIPASLANLKQLISLDFSHNEFIGEIPKSLAKLTKLMHLNLSFNQLEGPVPDEGIFRSLDANSLQGNAALCGSKYFSSCKSRKHQFSKKALVIILVLAAVFVFLIVFFAIFVLKQRQRLHTRSKGETYLNGEASFAPILKKFTPTELETATGFFSDENLIGSSDLSTVYKGRLEGTGQAIAVKKLNLTQFPSESDKCFLTELKTLSHLKHRNLVRVLGYAWESEKLKALVLAFMENGNLESIIHRPEEVNNSARSWNLYERLRVCISIANGLVYMHSGYDVPIVHCDLKPSNVLLDEDWEAHVGDFGTCRMLGVHLPEESSNATSSAFQGTIGYLAPEFAYMRRVTTKVDVFSFGIVMIEFFTGKRPTGLTVEDGVALTLNHLVERALVQGMHAVLAILDHRMEVAGEVEKEKAMGVMQLALSCTLASPEDRPDMEQVLLSLVRLYDNKGA</sequence>
<dbReference type="Gene3D" id="1.10.510.10">
    <property type="entry name" value="Transferase(Phosphotransferase) domain 1"/>
    <property type="match status" value="1"/>
</dbReference>
<evidence type="ECO:0000256" key="19">
    <source>
        <dbReference type="ARBA" id="ARBA00048679"/>
    </source>
</evidence>
<dbReference type="GO" id="GO:0005886">
    <property type="term" value="C:plasma membrane"/>
    <property type="evidence" value="ECO:0007669"/>
    <property type="project" value="UniProtKB-SubCell"/>
</dbReference>
<comment type="catalytic activity">
    <reaction evidence="18">
        <text>L-threonyl-[protein] + ATP = O-phospho-L-threonyl-[protein] + ADP + H(+)</text>
        <dbReference type="Rhea" id="RHEA:46608"/>
        <dbReference type="Rhea" id="RHEA-COMP:11060"/>
        <dbReference type="Rhea" id="RHEA-COMP:11605"/>
        <dbReference type="ChEBI" id="CHEBI:15378"/>
        <dbReference type="ChEBI" id="CHEBI:30013"/>
        <dbReference type="ChEBI" id="CHEBI:30616"/>
        <dbReference type="ChEBI" id="CHEBI:61977"/>
        <dbReference type="ChEBI" id="CHEBI:456216"/>
        <dbReference type="EC" id="2.7.11.1"/>
    </reaction>
</comment>
<dbReference type="InterPro" id="IPR008271">
    <property type="entry name" value="Ser/Thr_kinase_AS"/>
</dbReference>
<dbReference type="Gene3D" id="3.80.10.10">
    <property type="entry name" value="Ribonuclease Inhibitor"/>
    <property type="match status" value="1"/>
</dbReference>
<keyword evidence="5" id="KW-0597">Phosphoprotein</keyword>
<keyword evidence="12" id="KW-0418">Kinase</keyword>
<evidence type="ECO:0000256" key="12">
    <source>
        <dbReference type="ARBA" id="ARBA00022777"/>
    </source>
</evidence>
<evidence type="ECO:0000256" key="2">
    <source>
        <dbReference type="ARBA" id="ARBA00012513"/>
    </source>
</evidence>
<dbReference type="InterPro" id="IPR051716">
    <property type="entry name" value="Plant_RL_S/T_kinase"/>
</dbReference>
<keyword evidence="14 20" id="KW-1133">Transmembrane helix</keyword>
<keyword evidence="13" id="KW-0067">ATP-binding</keyword>
<gene>
    <name evidence="22" type="ORF">HPP92_009251</name>
</gene>
<evidence type="ECO:0000256" key="11">
    <source>
        <dbReference type="ARBA" id="ARBA00022741"/>
    </source>
</evidence>
<dbReference type="Gene3D" id="3.30.200.20">
    <property type="entry name" value="Phosphorylase Kinase, domain 1"/>
    <property type="match status" value="1"/>
</dbReference>
<evidence type="ECO:0000256" key="5">
    <source>
        <dbReference type="ARBA" id="ARBA00022553"/>
    </source>
</evidence>
<organism evidence="22 23">
    <name type="scientific">Vanilla planifolia</name>
    <name type="common">Vanilla</name>
    <dbReference type="NCBI Taxonomy" id="51239"/>
    <lineage>
        <taxon>Eukaryota</taxon>
        <taxon>Viridiplantae</taxon>
        <taxon>Streptophyta</taxon>
        <taxon>Embryophyta</taxon>
        <taxon>Tracheophyta</taxon>
        <taxon>Spermatophyta</taxon>
        <taxon>Magnoliopsida</taxon>
        <taxon>Liliopsida</taxon>
        <taxon>Asparagales</taxon>
        <taxon>Orchidaceae</taxon>
        <taxon>Vanilloideae</taxon>
        <taxon>Vanilleae</taxon>
        <taxon>Vanilla</taxon>
    </lineage>
</organism>
<dbReference type="AlphaFoldDB" id="A0A835RDI6"/>
<dbReference type="Pfam" id="PF00069">
    <property type="entry name" value="Pkinase"/>
    <property type="match status" value="1"/>
</dbReference>
<dbReference type="PANTHER" id="PTHR48053:SF152">
    <property type="entry name" value="(WILD MALAYSIAN BANANA) HYPOTHETICAL PROTEIN"/>
    <property type="match status" value="1"/>
</dbReference>
<evidence type="ECO:0000256" key="3">
    <source>
        <dbReference type="ARBA" id="ARBA00022475"/>
    </source>
</evidence>
<evidence type="ECO:0000256" key="15">
    <source>
        <dbReference type="ARBA" id="ARBA00023136"/>
    </source>
</evidence>
<dbReference type="PROSITE" id="PS50011">
    <property type="entry name" value="PROTEIN_KINASE_DOM"/>
    <property type="match status" value="1"/>
</dbReference>
<feature type="domain" description="Protein kinase" evidence="21">
    <location>
        <begin position="349"/>
        <end position="640"/>
    </location>
</feature>
<dbReference type="PRINTS" id="PR00019">
    <property type="entry name" value="LEURICHRPT"/>
</dbReference>
<evidence type="ECO:0000256" key="8">
    <source>
        <dbReference type="ARBA" id="ARBA00022692"/>
    </source>
</evidence>
<dbReference type="OrthoDB" id="676979at2759"/>
<dbReference type="SMART" id="SM00369">
    <property type="entry name" value="LRR_TYP"/>
    <property type="match status" value="6"/>
</dbReference>
<keyword evidence="6" id="KW-0433">Leucine-rich repeat</keyword>
<evidence type="ECO:0000313" key="22">
    <source>
        <dbReference type="EMBL" id="KAG0487156.1"/>
    </source>
</evidence>
<feature type="transmembrane region" description="Helical" evidence="20">
    <location>
        <begin position="285"/>
        <end position="308"/>
    </location>
</feature>
<comment type="subcellular location">
    <subcellularLocation>
        <location evidence="1">Cell membrane</location>
        <topology evidence="1">Single-pass membrane protein</topology>
    </subcellularLocation>
</comment>
<evidence type="ECO:0000256" key="13">
    <source>
        <dbReference type="ARBA" id="ARBA00022840"/>
    </source>
</evidence>
<dbReference type="SUPFAM" id="SSF52058">
    <property type="entry name" value="L domain-like"/>
    <property type="match status" value="1"/>
</dbReference>
<reference evidence="22 23" key="1">
    <citation type="journal article" date="2020" name="Nat. Food">
        <title>A phased Vanilla planifolia genome enables genetic improvement of flavour and production.</title>
        <authorList>
            <person name="Hasing T."/>
            <person name="Tang H."/>
            <person name="Brym M."/>
            <person name="Khazi F."/>
            <person name="Huang T."/>
            <person name="Chambers A.H."/>
        </authorList>
    </citation>
    <scope>NUCLEOTIDE SEQUENCE [LARGE SCALE GENOMIC DNA]</scope>
    <source>
        <tissue evidence="22">Leaf</tissue>
    </source>
</reference>
<dbReference type="GO" id="GO:0004674">
    <property type="term" value="F:protein serine/threonine kinase activity"/>
    <property type="evidence" value="ECO:0007669"/>
    <property type="project" value="UniProtKB-KW"/>
</dbReference>
<keyword evidence="4" id="KW-0723">Serine/threonine-protein kinase</keyword>
<dbReference type="GO" id="GO:0005524">
    <property type="term" value="F:ATP binding"/>
    <property type="evidence" value="ECO:0007669"/>
    <property type="project" value="UniProtKB-KW"/>
</dbReference>
<dbReference type="SUPFAM" id="SSF56112">
    <property type="entry name" value="Protein kinase-like (PK-like)"/>
    <property type="match status" value="1"/>
</dbReference>
<dbReference type="SMART" id="SM00220">
    <property type="entry name" value="S_TKc"/>
    <property type="match status" value="1"/>
</dbReference>
<dbReference type="InterPro" id="IPR003591">
    <property type="entry name" value="Leu-rich_rpt_typical-subtyp"/>
</dbReference>
<keyword evidence="17" id="KW-0325">Glycoprotein</keyword>
<evidence type="ECO:0000259" key="21">
    <source>
        <dbReference type="PROSITE" id="PS50011"/>
    </source>
</evidence>
<dbReference type="InterPro" id="IPR001611">
    <property type="entry name" value="Leu-rich_rpt"/>
</dbReference>